<dbReference type="Proteomes" id="UP000322454">
    <property type="component" value="Unassembled WGS sequence"/>
</dbReference>
<organism evidence="1 2">
    <name type="scientific">Candidatus Acidulodesulfobacterium acidiphilum</name>
    <dbReference type="NCBI Taxonomy" id="2597224"/>
    <lineage>
        <taxon>Bacteria</taxon>
        <taxon>Deltaproteobacteria</taxon>
        <taxon>Candidatus Acidulodesulfobacterales</taxon>
        <taxon>Candidatus Acidulodesulfobacterium</taxon>
    </lineage>
</organism>
<protein>
    <submittedName>
        <fullName evidence="1">Uncharacterized protein</fullName>
    </submittedName>
</protein>
<reference evidence="1 2" key="1">
    <citation type="submission" date="2019-01" db="EMBL/GenBank/DDBJ databases">
        <title>Insights into ecological role of a new deltaproteobacterial order Candidatus Sinidesulfobacterales (Sva0485) by metagenomics and metatranscriptomics.</title>
        <authorList>
            <person name="Tan S."/>
            <person name="Liu J."/>
            <person name="Fang Y."/>
            <person name="Hedlund B."/>
            <person name="Lian Z.-H."/>
            <person name="Huang L.-Y."/>
            <person name="Li J.-T."/>
            <person name="Huang L.-N."/>
            <person name="Li W.-J."/>
            <person name="Jiang H.-C."/>
            <person name="Dong H.-L."/>
            <person name="Shu W.-S."/>
        </authorList>
    </citation>
    <scope>NUCLEOTIDE SEQUENCE [LARGE SCALE GENOMIC DNA]</scope>
    <source>
        <strain evidence="1">AP4</strain>
    </source>
</reference>
<evidence type="ECO:0000313" key="1">
    <source>
        <dbReference type="EMBL" id="RZV40269.1"/>
    </source>
</evidence>
<dbReference type="AlphaFoldDB" id="A0A520XGG3"/>
<proteinExistence type="predicted"/>
<accession>A0A520XGG3</accession>
<dbReference type="EMBL" id="SHMQ01000002">
    <property type="protein sequence ID" value="RZV40269.1"/>
    <property type="molecule type" value="Genomic_DNA"/>
</dbReference>
<sequence length="192" mass="22011">MKKIILSFIAIFLVFNIYKTAFAAKHYTSIYYQGTYSTINKQIHLENYVINQLFFTVPKIKIDFAVTKDFLLPAAWCYSQNNTPIQIIFKGKELNGYKSSFSVTSTLLPMLSGGVMYNIKMIGYCNNKAEIKFYIHYSSKKMIIIHEKMLFSPYKTYVLALATDDTFAAISNKKGKTIGLAMPRVSKIKKLK</sequence>
<comment type="caution">
    <text evidence="1">The sequence shown here is derived from an EMBL/GenBank/DDBJ whole genome shotgun (WGS) entry which is preliminary data.</text>
</comment>
<gene>
    <name evidence="1" type="ORF">EVJ48_01885</name>
</gene>
<name>A0A520XGG3_9DELT</name>
<evidence type="ECO:0000313" key="2">
    <source>
        <dbReference type="Proteomes" id="UP000322454"/>
    </source>
</evidence>